<feature type="domain" description="N6 adenine-specific DNA methyltransferase N-terminal" evidence="9">
    <location>
        <begin position="17"/>
        <end position="138"/>
    </location>
</feature>
<evidence type="ECO:0000259" key="8">
    <source>
        <dbReference type="Pfam" id="PF02384"/>
    </source>
</evidence>
<dbReference type="Pfam" id="PF12161">
    <property type="entry name" value="HsdM_N"/>
    <property type="match status" value="1"/>
</dbReference>
<comment type="similarity">
    <text evidence="1">Belongs to the N(4)/N(6)-methyltransferase family.</text>
</comment>
<keyword evidence="3 10" id="KW-0489">Methyltransferase</keyword>
<name>A0A4V1QS69_9MICO</name>
<evidence type="ECO:0000256" key="2">
    <source>
        <dbReference type="ARBA" id="ARBA00011900"/>
    </source>
</evidence>
<evidence type="ECO:0000256" key="5">
    <source>
        <dbReference type="ARBA" id="ARBA00022691"/>
    </source>
</evidence>
<keyword evidence="6" id="KW-0680">Restriction system</keyword>
<dbReference type="SUPFAM" id="SSF53335">
    <property type="entry name" value="S-adenosyl-L-methionine-dependent methyltransferases"/>
    <property type="match status" value="1"/>
</dbReference>
<dbReference type="InterPro" id="IPR051537">
    <property type="entry name" value="DNA_Adenine_Mtase"/>
</dbReference>
<dbReference type="PANTHER" id="PTHR42933">
    <property type="entry name" value="SLR6095 PROTEIN"/>
    <property type="match status" value="1"/>
</dbReference>
<comment type="caution">
    <text evidence="10">The sequence shown here is derived from an EMBL/GenBank/DDBJ whole genome shotgun (WGS) entry which is preliminary data.</text>
</comment>
<dbReference type="GO" id="GO:0003677">
    <property type="term" value="F:DNA binding"/>
    <property type="evidence" value="ECO:0007669"/>
    <property type="project" value="InterPro"/>
</dbReference>
<evidence type="ECO:0000256" key="7">
    <source>
        <dbReference type="ARBA" id="ARBA00047942"/>
    </source>
</evidence>
<dbReference type="GO" id="GO:0032259">
    <property type="term" value="P:methylation"/>
    <property type="evidence" value="ECO:0007669"/>
    <property type="project" value="UniProtKB-KW"/>
</dbReference>
<dbReference type="InterPro" id="IPR029063">
    <property type="entry name" value="SAM-dependent_MTases_sf"/>
</dbReference>
<dbReference type="PANTHER" id="PTHR42933:SF4">
    <property type="entry name" value="TYPE I RESTRICTION ENZYME ECOKI METHYLASE SUBUNIT"/>
    <property type="match status" value="1"/>
</dbReference>
<dbReference type="GO" id="GO:0009307">
    <property type="term" value="P:DNA restriction-modification system"/>
    <property type="evidence" value="ECO:0007669"/>
    <property type="project" value="UniProtKB-KW"/>
</dbReference>
<evidence type="ECO:0000259" key="9">
    <source>
        <dbReference type="Pfam" id="PF12161"/>
    </source>
</evidence>
<evidence type="ECO:0000256" key="3">
    <source>
        <dbReference type="ARBA" id="ARBA00022603"/>
    </source>
</evidence>
<gene>
    <name evidence="10" type="ORF">ESP57_12290</name>
</gene>
<evidence type="ECO:0000313" key="10">
    <source>
        <dbReference type="EMBL" id="RXZ47353.1"/>
    </source>
</evidence>
<keyword evidence="4 10" id="KW-0808">Transferase</keyword>
<dbReference type="Proteomes" id="UP000292935">
    <property type="component" value="Unassembled WGS sequence"/>
</dbReference>
<evidence type="ECO:0000256" key="4">
    <source>
        <dbReference type="ARBA" id="ARBA00022679"/>
    </source>
</evidence>
<comment type="catalytic activity">
    <reaction evidence="7">
        <text>a 2'-deoxyadenosine in DNA + S-adenosyl-L-methionine = an N(6)-methyl-2'-deoxyadenosine in DNA + S-adenosyl-L-homocysteine + H(+)</text>
        <dbReference type="Rhea" id="RHEA:15197"/>
        <dbReference type="Rhea" id="RHEA-COMP:12418"/>
        <dbReference type="Rhea" id="RHEA-COMP:12419"/>
        <dbReference type="ChEBI" id="CHEBI:15378"/>
        <dbReference type="ChEBI" id="CHEBI:57856"/>
        <dbReference type="ChEBI" id="CHEBI:59789"/>
        <dbReference type="ChEBI" id="CHEBI:90615"/>
        <dbReference type="ChEBI" id="CHEBI:90616"/>
        <dbReference type="EC" id="2.1.1.72"/>
    </reaction>
</comment>
<evidence type="ECO:0000313" key="11">
    <source>
        <dbReference type="Proteomes" id="UP000292935"/>
    </source>
</evidence>
<dbReference type="Pfam" id="PF02384">
    <property type="entry name" value="N6_Mtase"/>
    <property type="match status" value="1"/>
</dbReference>
<protein>
    <recommendedName>
        <fullName evidence="2">site-specific DNA-methyltransferase (adenine-specific)</fullName>
        <ecNumber evidence="2">2.1.1.72</ecNumber>
    </recommendedName>
</protein>
<dbReference type="CDD" id="cd02440">
    <property type="entry name" value="AdoMet_MTases"/>
    <property type="match status" value="1"/>
</dbReference>
<dbReference type="GO" id="GO:0009007">
    <property type="term" value="F:site-specific DNA-methyltransferase (adenine-specific) activity"/>
    <property type="evidence" value="ECO:0007669"/>
    <property type="project" value="UniProtKB-EC"/>
</dbReference>
<dbReference type="RefSeq" id="WP_129231800.1">
    <property type="nucleotide sequence ID" value="NZ_SDPO01000003.1"/>
</dbReference>
<dbReference type="GO" id="GO:0008170">
    <property type="term" value="F:N-methyltransferase activity"/>
    <property type="evidence" value="ECO:0007669"/>
    <property type="project" value="InterPro"/>
</dbReference>
<keyword evidence="5" id="KW-0949">S-adenosyl-L-methionine</keyword>
<proteinExistence type="inferred from homology"/>
<dbReference type="OrthoDB" id="9784823at2"/>
<dbReference type="InterPro" id="IPR002052">
    <property type="entry name" value="DNA_methylase_N6_adenine_CS"/>
</dbReference>
<dbReference type="EC" id="2.1.1.72" evidence="2"/>
<accession>A0A4V1QS69</accession>
<dbReference type="EMBL" id="SDPO01000003">
    <property type="protein sequence ID" value="RXZ47353.1"/>
    <property type="molecule type" value="Genomic_DNA"/>
</dbReference>
<evidence type="ECO:0000256" key="1">
    <source>
        <dbReference type="ARBA" id="ARBA00006594"/>
    </source>
</evidence>
<dbReference type="Gene3D" id="1.20.1260.30">
    <property type="match status" value="1"/>
</dbReference>
<dbReference type="InterPro" id="IPR038333">
    <property type="entry name" value="T1MK-like_N_sf"/>
</dbReference>
<dbReference type="PRINTS" id="PR00507">
    <property type="entry name" value="N12N6MTFRASE"/>
</dbReference>
<dbReference type="InterPro" id="IPR022749">
    <property type="entry name" value="D12N6_MeTrfase_N"/>
</dbReference>
<dbReference type="PROSITE" id="PS00092">
    <property type="entry name" value="N6_MTASE"/>
    <property type="match status" value="1"/>
</dbReference>
<dbReference type="Gene3D" id="3.40.50.150">
    <property type="entry name" value="Vaccinia Virus protein VP39"/>
    <property type="match status" value="1"/>
</dbReference>
<evidence type="ECO:0000256" key="6">
    <source>
        <dbReference type="ARBA" id="ARBA00022747"/>
    </source>
</evidence>
<dbReference type="AlphaFoldDB" id="A0A4V1QS69"/>
<organism evidence="10 11">
    <name type="scientific">Agromyces fucosus</name>
    <dbReference type="NCBI Taxonomy" id="41985"/>
    <lineage>
        <taxon>Bacteria</taxon>
        <taxon>Bacillati</taxon>
        <taxon>Actinomycetota</taxon>
        <taxon>Actinomycetes</taxon>
        <taxon>Micrococcales</taxon>
        <taxon>Microbacteriaceae</taxon>
        <taxon>Agromyces</taxon>
    </lineage>
</organism>
<reference evidence="10 11" key="1">
    <citation type="submission" date="2019-01" db="EMBL/GenBank/DDBJ databases">
        <authorList>
            <person name="Li J."/>
        </authorList>
    </citation>
    <scope>NUCLEOTIDE SEQUENCE [LARGE SCALE GENOMIC DNA]</scope>
    <source>
        <strain evidence="10 11">CCUG 35506</strain>
    </source>
</reference>
<feature type="domain" description="DNA methylase adenine-specific" evidence="8">
    <location>
        <begin position="151"/>
        <end position="453"/>
    </location>
</feature>
<dbReference type="InterPro" id="IPR003356">
    <property type="entry name" value="DNA_methylase_A-5"/>
</dbReference>
<keyword evidence="11" id="KW-1185">Reference proteome</keyword>
<sequence>MAAKPTTQTTQARLSSIIKESRNTMRKDAGLNGELDRLPQMAWLLFLKAFDDLEEERELTEGDYRPALELEYRWRAWAGDSTLTGEPLLAFVNGKLLPRLRKLQGTGKAGDPRDTLRRVFQDTQNRMLSGFLFRELVDQLDKVEFTNRDDIHTMAHLYESMLREMRDAAGDSGEFYTPRPLVRFIVDRVDPKPGETVLDPAAGTGGFLVEAFAHMTEGDVTAEERGHAKAGIRGVEKKPMPFLLCQMNLLLHGIDQPDVVEQNSLGFSLAEMRRDGVDVVITNPPFGGEEEKSVQANFPPHLQTAETAWLFLQAVMARIERSKVGRAAVVVPNSTLFDRGVGGRIKAELMSKFNLHTVLRLPNGVFAPYTLIPSNVLFFERGKQQPHVWFYEQPMPEGRKQYTKTKPMRFEEFGECAEWWGGDTRNGRIATAHAWRVAADDIKADGYNLDLRNPDRGDDLVHRSPVELVDELVSAERELLGLLEELQREVKGFAQ</sequence>